<gene>
    <name evidence="3" type="ordered locus">azo1720</name>
</gene>
<keyword evidence="4" id="KW-1185">Reference proteome</keyword>
<keyword evidence="2 3" id="KW-0808">Transferase</keyword>
<dbReference type="InterPro" id="IPR051199">
    <property type="entry name" value="LPS_LOS_Heptosyltrfase"/>
</dbReference>
<dbReference type="STRING" id="62928.azo1720"/>
<dbReference type="AlphaFoldDB" id="A1K682"/>
<dbReference type="CAZy" id="GT9">
    <property type="family name" value="Glycosyltransferase Family 9"/>
</dbReference>
<dbReference type="PANTHER" id="PTHR30160">
    <property type="entry name" value="TETRAACYLDISACCHARIDE 4'-KINASE-RELATED"/>
    <property type="match status" value="1"/>
</dbReference>
<dbReference type="GO" id="GO:0008713">
    <property type="term" value="F:ADP-heptose-lipopolysaccharide heptosyltransferase activity"/>
    <property type="evidence" value="ECO:0007669"/>
    <property type="project" value="TreeGrafter"/>
</dbReference>
<keyword evidence="1 3" id="KW-0328">Glycosyltransferase</keyword>
<dbReference type="eggNOG" id="COG0859">
    <property type="taxonomic scope" value="Bacteria"/>
</dbReference>
<dbReference type="SUPFAM" id="SSF53756">
    <property type="entry name" value="UDP-Glycosyltransferase/glycogen phosphorylase"/>
    <property type="match status" value="1"/>
</dbReference>
<dbReference type="CDD" id="cd03789">
    <property type="entry name" value="GT9_LPS_heptosyltransferase"/>
    <property type="match status" value="1"/>
</dbReference>
<dbReference type="Gene3D" id="3.40.50.2000">
    <property type="entry name" value="Glycogen Phosphorylase B"/>
    <property type="match status" value="2"/>
</dbReference>
<name>A1K682_AZOSB</name>
<accession>A1K682</accession>
<dbReference type="GO" id="GO:0009244">
    <property type="term" value="P:lipopolysaccharide core region biosynthetic process"/>
    <property type="evidence" value="ECO:0007669"/>
    <property type="project" value="TreeGrafter"/>
</dbReference>
<evidence type="ECO:0000313" key="4">
    <source>
        <dbReference type="Proteomes" id="UP000002588"/>
    </source>
</evidence>
<reference evidence="3 4" key="1">
    <citation type="journal article" date="2006" name="Nat. Biotechnol.">
        <title>Complete genome of the mutualistic, N2-fixing grass endophyte Azoarcus sp. strain BH72.</title>
        <authorList>
            <person name="Krause A."/>
            <person name="Ramakumar A."/>
            <person name="Bartels D."/>
            <person name="Battistoni F."/>
            <person name="Bekel T."/>
            <person name="Boch J."/>
            <person name="Boehm M."/>
            <person name="Friedrich F."/>
            <person name="Hurek T."/>
            <person name="Krause L."/>
            <person name="Linke B."/>
            <person name="McHardy A.C."/>
            <person name="Sarkar A."/>
            <person name="Schneiker S."/>
            <person name="Syed A.A."/>
            <person name="Thauer R."/>
            <person name="Vorhoelter F.-J."/>
            <person name="Weidner S."/>
            <person name="Puehler A."/>
            <person name="Reinhold-Hurek B."/>
            <person name="Kaiser O."/>
            <person name="Goesmann A."/>
        </authorList>
    </citation>
    <scope>NUCLEOTIDE SEQUENCE [LARGE SCALE GENOMIC DNA]</scope>
    <source>
        <strain evidence="3 4">BH72</strain>
    </source>
</reference>
<dbReference type="KEGG" id="azo:azo1720"/>
<dbReference type="HOGENOM" id="CLU_038371_0_1_4"/>
<dbReference type="EC" id="2.4.-.-" evidence="3"/>
<evidence type="ECO:0000313" key="3">
    <source>
        <dbReference type="EMBL" id="CAL94337.1"/>
    </source>
</evidence>
<dbReference type="Pfam" id="PF01075">
    <property type="entry name" value="Glyco_transf_9"/>
    <property type="match status" value="1"/>
</dbReference>
<dbReference type="RefSeq" id="WP_011765453.1">
    <property type="nucleotide sequence ID" value="NC_008702.1"/>
</dbReference>
<dbReference type="EMBL" id="AM406670">
    <property type="protein sequence ID" value="CAL94337.1"/>
    <property type="molecule type" value="Genomic_DNA"/>
</dbReference>
<sequence>MRPEGFVAARAAARPFGEVDEIAVLRPSGLGDFIFALPALEALRERYPHARITLLAKGWHRSFLKGRTRLVDEVVALPPIPGVGAPPGHAADEAAIDACVEALRARAFDLAFQFHGGGRYSNPFLLRLGARHSFGLLAPGATPLPHCVPYELWQNERLRLLEVAALADARPVELEPLLPVLPRDRRELGERVELPPQPLAVLSPGATDPRRRWSVARFAAVGDALVEAGAAVAVQGDDSERGLTAAVVAAMRSPALDLGGRLSLDGLAALLARARLLVANDSGPLHLAQAVGTATVGIYWLINLFVSGPPTVTRRRYALSLRQSCPVCGRDNRHQRCEHDVSFVDDVALDEVLTPALALWQQEAARPAAHAPHPAPR</sequence>
<dbReference type="PANTHER" id="PTHR30160:SF1">
    <property type="entry name" value="LIPOPOLYSACCHARIDE 1,2-N-ACETYLGLUCOSAMINETRANSFERASE-RELATED"/>
    <property type="match status" value="1"/>
</dbReference>
<proteinExistence type="predicted"/>
<evidence type="ECO:0000256" key="1">
    <source>
        <dbReference type="ARBA" id="ARBA00022676"/>
    </source>
</evidence>
<dbReference type="Proteomes" id="UP000002588">
    <property type="component" value="Chromosome"/>
</dbReference>
<evidence type="ECO:0000256" key="2">
    <source>
        <dbReference type="ARBA" id="ARBA00022679"/>
    </source>
</evidence>
<organism evidence="3 4">
    <name type="scientific">Azoarcus sp. (strain BH72)</name>
    <dbReference type="NCBI Taxonomy" id="418699"/>
    <lineage>
        <taxon>Bacteria</taxon>
        <taxon>Pseudomonadati</taxon>
        <taxon>Pseudomonadota</taxon>
        <taxon>Betaproteobacteria</taxon>
        <taxon>Rhodocyclales</taxon>
        <taxon>Zoogloeaceae</taxon>
        <taxon>Azoarcus</taxon>
    </lineage>
</organism>
<protein>
    <submittedName>
        <fullName evidence="3">Glycosyltransferase</fullName>
        <ecNumber evidence="3">2.4.-.-</ecNumber>
    </submittedName>
</protein>
<dbReference type="GO" id="GO:0005829">
    <property type="term" value="C:cytosol"/>
    <property type="evidence" value="ECO:0007669"/>
    <property type="project" value="TreeGrafter"/>
</dbReference>
<dbReference type="InterPro" id="IPR002201">
    <property type="entry name" value="Glyco_trans_9"/>
</dbReference>